<feature type="compositionally biased region" description="Low complexity" evidence="3">
    <location>
        <begin position="63"/>
        <end position="79"/>
    </location>
</feature>
<dbReference type="GO" id="GO:0005694">
    <property type="term" value="C:chromosome"/>
    <property type="evidence" value="ECO:0007669"/>
    <property type="project" value="InterPro"/>
</dbReference>
<comment type="caution">
    <text evidence="5">The sequence shown here is derived from an EMBL/GenBank/DDBJ whole genome shotgun (WGS) entry which is preliminary data.</text>
</comment>
<organism evidence="5 6">
    <name type="scientific">Acrasis kona</name>
    <dbReference type="NCBI Taxonomy" id="1008807"/>
    <lineage>
        <taxon>Eukaryota</taxon>
        <taxon>Discoba</taxon>
        <taxon>Heterolobosea</taxon>
        <taxon>Tetramitia</taxon>
        <taxon>Eutetramitia</taxon>
        <taxon>Acrasidae</taxon>
        <taxon>Acrasis</taxon>
    </lineage>
</organism>
<dbReference type="GO" id="GO:0006355">
    <property type="term" value="P:regulation of DNA-templated transcription"/>
    <property type="evidence" value="ECO:0007669"/>
    <property type="project" value="InterPro"/>
</dbReference>
<gene>
    <name evidence="5" type="ORF">AKO1_015599</name>
</gene>
<protein>
    <recommendedName>
        <fullName evidence="4">Set2 Rpb1 interacting domain-containing protein</fullName>
    </recommendedName>
</protein>
<evidence type="ECO:0000256" key="1">
    <source>
        <dbReference type="ARBA" id="ARBA00004123"/>
    </source>
</evidence>
<feature type="compositionally biased region" description="Basic and acidic residues" evidence="3">
    <location>
        <begin position="180"/>
        <end position="194"/>
    </location>
</feature>
<evidence type="ECO:0000259" key="4">
    <source>
        <dbReference type="Pfam" id="PF08236"/>
    </source>
</evidence>
<feature type="compositionally biased region" description="Basic and acidic residues" evidence="3">
    <location>
        <begin position="122"/>
        <end position="142"/>
    </location>
</feature>
<keyword evidence="6" id="KW-1185">Reference proteome</keyword>
<evidence type="ECO:0000313" key="6">
    <source>
        <dbReference type="Proteomes" id="UP001431209"/>
    </source>
</evidence>
<feature type="region of interest" description="Disordered" evidence="3">
    <location>
        <begin position="248"/>
        <end position="268"/>
    </location>
</feature>
<dbReference type="EMBL" id="JAOPGA020001438">
    <property type="protein sequence ID" value="KAL0488417.1"/>
    <property type="molecule type" value="Genomic_DNA"/>
</dbReference>
<evidence type="ECO:0000256" key="3">
    <source>
        <dbReference type="SAM" id="MobiDB-lite"/>
    </source>
</evidence>
<sequence>MAKRKIIKPSFDYLDGEIHENVKQTDDAPAKKQFEHSPEKTEPTQPEPKRIKLDDGSEQIKQTAIAPIVISPPIVVTPPLAEPPQKPLLKDTDQKNTSTPTKTERSNPIKKDDPTVTRSSLSRKEIHKHPEDKPIQLPEHKPTPVKSIKHSTEHKPIQHPERKLVKPPPPSDNPIIKPTKHSEHKPNPHPEQKPVKPSSSINLTTTYCKRSPTKLLIEEMGIDQTKSFLPLFSNTLAPIIPTIPTTTINTSPPLPEAPTSNSPPPASAKDIVSSLVVSECSKHFKDGSIDTKDEFKHLCRKITQKILNKQDEELLHHKSTKKNMIKFINRYLEKYNKAKQKYTLQAS</sequence>
<feature type="compositionally biased region" description="Basic and acidic residues" evidence="3">
    <location>
        <begin position="18"/>
        <end position="55"/>
    </location>
</feature>
<accession>A0AAW2ZER8</accession>
<feature type="compositionally biased region" description="Basic and acidic residues" evidence="3">
    <location>
        <begin position="102"/>
        <end position="115"/>
    </location>
</feature>
<dbReference type="Gene3D" id="1.10.1740.100">
    <property type="entry name" value="Set2, Rpb1 interacting domain"/>
    <property type="match status" value="1"/>
</dbReference>
<reference evidence="5 6" key="1">
    <citation type="submission" date="2024-03" db="EMBL/GenBank/DDBJ databases">
        <title>The Acrasis kona genome and developmental transcriptomes reveal deep origins of eukaryotic multicellular pathways.</title>
        <authorList>
            <person name="Sheikh S."/>
            <person name="Fu C.-J."/>
            <person name="Brown M.W."/>
            <person name="Baldauf S.L."/>
        </authorList>
    </citation>
    <scope>NUCLEOTIDE SEQUENCE [LARGE SCALE GENOMIC DNA]</scope>
    <source>
        <strain evidence="5 6">ATCC MYA-3509</strain>
    </source>
</reference>
<comment type="subcellular location">
    <subcellularLocation>
        <location evidence="1">Nucleus</location>
    </subcellularLocation>
</comment>
<evidence type="ECO:0000313" key="5">
    <source>
        <dbReference type="EMBL" id="KAL0488417.1"/>
    </source>
</evidence>
<feature type="compositionally biased region" description="Basic and acidic residues" evidence="3">
    <location>
        <begin position="150"/>
        <end position="164"/>
    </location>
</feature>
<feature type="region of interest" description="Disordered" evidence="3">
    <location>
        <begin position="18"/>
        <end position="203"/>
    </location>
</feature>
<dbReference type="AlphaFoldDB" id="A0AAW2ZER8"/>
<evidence type="ECO:0000256" key="2">
    <source>
        <dbReference type="ARBA" id="ARBA00023242"/>
    </source>
</evidence>
<dbReference type="InterPro" id="IPR013257">
    <property type="entry name" value="SRI"/>
</dbReference>
<dbReference type="Pfam" id="PF08236">
    <property type="entry name" value="SRI"/>
    <property type="match status" value="1"/>
</dbReference>
<dbReference type="InterPro" id="IPR038190">
    <property type="entry name" value="SRI_sf"/>
</dbReference>
<dbReference type="Proteomes" id="UP001431209">
    <property type="component" value="Unassembled WGS sequence"/>
</dbReference>
<feature type="domain" description="Set2 Rpb1 interacting" evidence="4">
    <location>
        <begin position="272"/>
        <end position="340"/>
    </location>
</feature>
<keyword evidence="2" id="KW-0539">Nucleus</keyword>
<proteinExistence type="predicted"/>
<feature type="compositionally biased region" description="Pro residues" evidence="3">
    <location>
        <begin position="252"/>
        <end position="266"/>
    </location>
</feature>
<name>A0AAW2ZER8_9EUKA</name>